<dbReference type="InterPro" id="IPR001849">
    <property type="entry name" value="PH_domain"/>
</dbReference>
<feature type="domain" description="PH" evidence="2">
    <location>
        <begin position="150"/>
        <end position="258"/>
    </location>
</feature>
<dbReference type="PANTHER" id="PTHR37283:SF1">
    <property type="entry name" value="PH DOMAIN-CONTAINING PROTEIN YHR131C"/>
    <property type="match status" value="1"/>
</dbReference>
<dbReference type="EMBL" id="JAAECE010000002">
    <property type="protein sequence ID" value="KAF1804713.1"/>
    <property type="molecule type" value="Genomic_DNA"/>
</dbReference>
<dbReference type="PRINTS" id="PR00683">
    <property type="entry name" value="SPECTRINPH"/>
</dbReference>
<evidence type="ECO:0000313" key="4">
    <source>
        <dbReference type="Proteomes" id="UP000469890"/>
    </source>
</evidence>
<dbReference type="PANTHER" id="PTHR37283">
    <property type="entry name" value="PH DOMAIN-CONTAINING PROTEIN YHR131C"/>
    <property type="match status" value="1"/>
</dbReference>
<dbReference type="GO" id="GO:0005543">
    <property type="term" value="F:phospholipid binding"/>
    <property type="evidence" value="ECO:0007669"/>
    <property type="project" value="InterPro"/>
</dbReference>
<dbReference type="Gene3D" id="2.30.29.30">
    <property type="entry name" value="Pleckstrin-homology domain (PH domain)/Phosphotyrosine-binding domain (PTB)"/>
    <property type="match status" value="1"/>
</dbReference>
<dbReference type="SMART" id="SM00233">
    <property type="entry name" value="PH"/>
    <property type="match status" value="1"/>
</dbReference>
<dbReference type="SUPFAM" id="SSF50729">
    <property type="entry name" value="PH domain-like"/>
    <property type="match status" value="1"/>
</dbReference>
<feature type="region of interest" description="Disordered" evidence="1">
    <location>
        <begin position="280"/>
        <end position="299"/>
    </location>
</feature>
<gene>
    <name evidence="3" type="ORF">FB192DRAFT_1359133</name>
</gene>
<evidence type="ECO:0000256" key="1">
    <source>
        <dbReference type="SAM" id="MobiDB-lite"/>
    </source>
</evidence>
<feature type="compositionally biased region" description="Acidic residues" evidence="1">
    <location>
        <begin position="90"/>
        <end position="103"/>
    </location>
</feature>
<evidence type="ECO:0000259" key="2">
    <source>
        <dbReference type="PROSITE" id="PS50003"/>
    </source>
</evidence>
<dbReference type="AlphaFoldDB" id="A0A8H4BM46"/>
<dbReference type="InterPro" id="IPR001605">
    <property type="entry name" value="PH_dom-spectrin-type"/>
</dbReference>
<name>A0A8H4BM46_MUCCL</name>
<feature type="region of interest" description="Disordered" evidence="1">
    <location>
        <begin position="88"/>
        <end position="115"/>
    </location>
</feature>
<organism evidence="3 4">
    <name type="scientific">Mucor circinelloides f. lusitanicus</name>
    <name type="common">Mucor racemosus var. lusitanicus</name>
    <dbReference type="NCBI Taxonomy" id="29924"/>
    <lineage>
        <taxon>Eukaryota</taxon>
        <taxon>Fungi</taxon>
        <taxon>Fungi incertae sedis</taxon>
        <taxon>Mucoromycota</taxon>
        <taxon>Mucoromycotina</taxon>
        <taxon>Mucoromycetes</taxon>
        <taxon>Mucorales</taxon>
        <taxon>Mucorineae</taxon>
        <taxon>Mucoraceae</taxon>
        <taxon>Mucor</taxon>
    </lineage>
</organism>
<accession>A0A8H4BM46</accession>
<dbReference type="Proteomes" id="UP000469890">
    <property type="component" value="Unassembled WGS sequence"/>
</dbReference>
<evidence type="ECO:0000313" key="3">
    <source>
        <dbReference type="EMBL" id="KAF1804713.1"/>
    </source>
</evidence>
<protein>
    <recommendedName>
        <fullName evidence="2">PH domain-containing protein</fullName>
    </recommendedName>
</protein>
<proteinExistence type="predicted"/>
<dbReference type="Pfam" id="PF00169">
    <property type="entry name" value="PH"/>
    <property type="match status" value="1"/>
</dbReference>
<dbReference type="PROSITE" id="PS50003">
    <property type="entry name" value="PH_DOMAIN"/>
    <property type="match status" value="1"/>
</dbReference>
<dbReference type="InterPro" id="IPR011993">
    <property type="entry name" value="PH-like_dom_sf"/>
</dbReference>
<comment type="caution">
    <text evidence="3">The sequence shown here is derived from an EMBL/GenBank/DDBJ whole genome shotgun (WGS) entry which is preliminary data.</text>
</comment>
<reference evidence="3 4" key="1">
    <citation type="submission" date="2019-09" db="EMBL/GenBank/DDBJ databases">
        <authorList>
            <consortium name="DOE Joint Genome Institute"/>
            <person name="Mondo S.J."/>
            <person name="Navarro-Mendoza M.I."/>
            <person name="Perez-Arques C."/>
            <person name="Panchal S."/>
            <person name="Nicolas F.E."/>
            <person name="Ganguly P."/>
            <person name="Pangilinan J."/>
            <person name="Grigoriev I."/>
            <person name="Heitman J."/>
            <person name="Sanya K."/>
            <person name="Garre V."/>
        </authorList>
    </citation>
    <scope>NUCLEOTIDE SEQUENCE [LARGE SCALE GENOMIC DNA]</scope>
    <source>
        <strain evidence="3 4">MU402</strain>
    </source>
</reference>
<sequence>MLRFDNNTTIHSNINNATAKVAFPWLRKKASSWSLRSSTKNIRLNSFSSTVSLPLSVTSTTCSSNLSIEEEDDDETEHDATAAATTLIIPEEDEEEDEESQEQEEYKDAPPDYDDPSHPWIFKFPKSLSNRIIIPREEEGNEKLPDYDCSIDKMSYMHVKCEFSKPNVRSKNRSWKDYYVVVYGTKISAYHRNPKNKKSNPPAWSHTMQGAQVTVASDYVKFRHVIRLNIQNGPQYLMTTPNETARNEWIGAIESSIHISSDLDVRAMPQFVTLVSRRRRHRQRRAAQQQQATPNETLV</sequence>